<evidence type="ECO:0000313" key="1">
    <source>
        <dbReference type="EMBL" id="AGX87530.1"/>
    </source>
</evidence>
<evidence type="ECO:0000313" key="2">
    <source>
        <dbReference type="Proteomes" id="UP000017184"/>
    </source>
</evidence>
<dbReference type="Proteomes" id="UP000017184">
    <property type="component" value="Chromosome"/>
</dbReference>
<dbReference type="EMBL" id="CP004885">
    <property type="protein sequence ID" value="AGX87530.1"/>
    <property type="molecule type" value="Genomic_DNA"/>
</dbReference>
<sequence>MRGPTDRRVCCMVVSGGALRTSSRRGCAIALHAAAVHGILMYRQYIPVPALRRHAHCFGSPAY</sequence>
<proteinExistence type="predicted"/>
<organism evidence="1 2">
    <name type="scientific">Candidatus Symbiobacter mobilis CR</name>
    <dbReference type="NCBI Taxonomy" id="946483"/>
    <lineage>
        <taxon>Bacteria</taxon>
        <taxon>Pseudomonadati</taxon>
        <taxon>Pseudomonadota</taxon>
        <taxon>Betaproteobacteria</taxon>
        <taxon>Burkholderiales</taxon>
        <taxon>Comamonadaceae</taxon>
    </lineage>
</organism>
<gene>
    <name evidence="1" type="ORF">Cenrod_1444</name>
</gene>
<reference evidence="1 2" key="1">
    <citation type="journal article" date="2013" name="Genome Biol.">
        <title>Genomic analysis reveals key aspects of prokaryotic symbiosis in the phototrophic consortium "Chlorochromatium aggregatum".</title>
        <authorList>
            <person name="Liu Z."/>
            <person name="Muller J."/>
            <person name="Li T."/>
            <person name="Alvey R.M."/>
            <person name="Vogl K."/>
            <person name="Frigaard N.U."/>
            <person name="Rockwell N.C."/>
            <person name="Boyd E.S."/>
            <person name="Tomsho L.P."/>
            <person name="Schuster S.C."/>
            <person name="Henke P."/>
            <person name="Rohde M."/>
            <person name="Overmann J."/>
            <person name="Bryant D.A."/>
        </authorList>
    </citation>
    <scope>NUCLEOTIDE SEQUENCE [LARGE SCALE GENOMIC DNA]</scope>
    <source>
        <strain evidence="1">CR</strain>
    </source>
</reference>
<protein>
    <submittedName>
        <fullName evidence="1">Uncharacterized protein</fullName>
    </submittedName>
</protein>
<dbReference type="HOGENOM" id="CLU_207712_0_0_4"/>
<name>U5N894_9BURK</name>
<dbReference type="AlphaFoldDB" id="U5N894"/>
<accession>U5N894</accession>
<dbReference type="KEGG" id="cbx:Cenrod_1444"/>
<keyword evidence="2" id="KW-1185">Reference proteome</keyword>